<proteinExistence type="predicted"/>
<evidence type="ECO:0000313" key="1">
    <source>
        <dbReference type="EMBL" id="GAG46643.1"/>
    </source>
</evidence>
<protein>
    <submittedName>
        <fullName evidence="1">Uncharacterized protein</fullName>
    </submittedName>
</protein>
<name>X0YD60_9ZZZZ</name>
<comment type="caution">
    <text evidence="1">The sequence shown here is derived from an EMBL/GenBank/DDBJ whole genome shotgun (WGS) entry which is preliminary data.</text>
</comment>
<dbReference type="EMBL" id="BARS01052883">
    <property type="protein sequence ID" value="GAG46643.1"/>
    <property type="molecule type" value="Genomic_DNA"/>
</dbReference>
<gene>
    <name evidence="1" type="ORF">S01H1_78561</name>
</gene>
<accession>X0YD60</accession>
<organism evidence="1">
    <name type="scientific">marine sediment metagenome</name>
    <dbReference type="NCBI Taxonomy" id="412755"/>
    <lineage>
        <taxon>unclassified sequences</taxon>
        <taxon>metagenomes</taxon>
        <taxon>ecological metagenomes</taxon>
    </lineage>
</organism>
<feature type="non-terminal residue" evidence="1">
    <location>
        <position position="108"/>
    </location>
</feature>
<sequence length="108" mass="12781">MVDVTQENIFKYVTEKEIISVLSTTSKTVQKKSKTELQSLLFKEIKDKKISSTKIRNFWIKVIRNLFFGDFQHLFVFTPVKKYDTSTKLKNELIKKSKKLVEEAKLEF</sequence>
<reference evidence="1" key="1">
    <citation type="journal article" date="2014" name="Front. Microbiol.">
        <title>High frequency of phylogenetically diverse reductive dehalogenase-homologous genes in deep subseafloor sedimentary metagenomes.</title>
        <authorList>
            <person name="Kawai M."/>
            <person name="Futagami T."/>
            <person name="Toyoda A."/>
            <person name="Takaki Y."/>
            <person name="Nishi S."/>
            <person name="Hori S."/>
            <person name="Arai W."/>
            <person name="Tsubouchi T."/>
            <person name="Morono Y."/>
            <person name="Uchiyama I."/>
            <person name="Ito T."/>
            <person name="Fujiyama A."/>
            <person name="Inagaki F."/>
            <person name="Takami H."/>
        </authorList>
    </citation>
    <scope>NUCLEOTIDE SEQUENCE</scope>
    <source>
        <strain evidence="1">Expedition CK06-06</strain>
    </source>
</reference>
<dbReference type="AlphaFoldDB" id="X0YD60"/>